<evidence type="ECO:0000256" key="1">
    <source>
        <dbReference type="SAM" id="MobiDB-lite"/>
    </source>
</evidence>
<reference evidence="2" key="1">
    <citation type="submission" date="2018-07" db="EMBL/GenBank/DDBJ databases">
        <authorList>
            <person name="Quirk P.G."/>
            <person name="Krulwich T.A."/>
        </authorList>
    </citation>
    <scope>NUCLEOTIDE SEQUENCE</scope>
</reference>
<dbReference type="EMBL" id="UIDG01000349">
    <property type="protein sequence ID" value="SUS07322.1"/>
    <property type="molecule type" value="Genomic_DNA"/>
</dbReference>
<protein>
    <submittedName>
        <fullName evidence="2">Uncharacterized protein</fullName>
    </submittedName>
</protein>
<feature type="region of interest" description="Disordered" evidence="1">
    <location>
        <begin position="1"/>
        <end position="26"/>
    </location>
</feature>
<accession>A0A380TFS5</accession>
<evidence type="ECO:0000313" key="2">
    <source>
        <dbReference type="EMBL" id="SUS07322.1"/>
    </source>
</evidence>
<proteinExistence type="predicted"/>
<gene>
    <name evidence="2" type="ORF">DF3PB_4120001</name>
</gene>
<name>A0A380TFS5_9ZZZZ</name>
<dbReference type="AlphaFoldDB" id="A0A380TFS5"/>
<organism evidence="2">
    <name type="scientific">metagenome</name>
    <dbReference type="NCBI Taxonomy" id="256318"/>
    <lineage>
        <taxon>unclassified sequences</taxon>
        <taxon>metagenomes</taxon>
    </lineage>
</organism>
<sequence>MEGGDRRAAGVLAPRHPRQAGSGLAGGCRHPLARFVVHSTHRLVKARKVCSAHRRLRVRLAAYHAGEISAGELEASIQGWINHVRHADSWGLRVRVRR</sequence>